<evidence type="ECO:0000256" key="5">
    <source>
        <dbReference type="ARBA" id="ARBA00022525"/>
    </source>
</evidence>
<evidence type="ECO:0000256" key="1">
    <source>
        <dbReference type="ARBA" id="ARBA00004191"/>
    </source>
</evidence>
<dbReference type="Gramene" id="Pp3c18_2210V3.3">
    <property type="protein sequence ID" value="Pp3c18_2210V3.3"/>
    <property type="gene ID" value="Pp3c18_2210"/>
</dbReference>
<comment type="similarity">
    <text evidence="2 12">Belongs to the glycosyl hydrolase 28 family.</text>
</comment>
<evidence type="ECO:0000256" key="12">
    <source>
        <dbReference type="RuleBase" id="RU361169"/>
    </source>
</evidence>
<dbReference type="EnsemblPlants" id="Pp3c18_2210V3.3">
    <property type="protein sequence ID" value="Pp3c18_2210V3.3"/>
    <property type="gene ID" value="Pp3c18_2210"/>
</dbReference>
<proteinExistence type="inferred from homology"/>
<feature type="region of interest" description="Disordered" evidence="13">
    <location>
        <begin position="126"/>
        <end position="146"/>
    </location>
</feature>
<reference evidence="14 15" key="2">
    <citation type="journal article" date="2018" name="Plant J.">
        <title>The Physcomitrella patens chromosome-scale assembly reveals moss genome structure and evolution.</title>
        <authorList>
            <person name="Lang D."/>
            <person name="Ullrich K.K."/>
            <person name="Murat F."/>
            <person name="Fuchs J."/>
            <person name="Jenkins J."/>
            <person name="Haas F.B."/>
            <person name="Piednoel M."/>
            <person name="Gundlach H."/>
            <person name="Van Bel M."/>
            <person name="Meyberg R."/>
            <person name="Vives C."/>
            <person name="Morata J."/>
            <person name="Symeonidi A."/>
            <person name="Hiss M."/>
            <person name="Muchero W."/>
            <person name="Kamisugi Y."/>
            <person name="Saleh O."/>
            <person name="Blanc G."/>
            <person name="Decker E.L."/>
            <person name="van Gessel N."/>
            <person name="Grimwood J."/>
            <person name="Hayes R.D."/>
            <person name="Graham S.W."/>
            <person name="Gunter L.E."/>
            <person name="McDaniel S.F."/>
            <person name="Hoernstein S.N.W."/>
            <person name="Larsson A."/>
            <person name="Li F.W."/>
            <person name="Perroud P.F."/>
            <person name="Phillips J."/>
            <person name="Ranjan P."/>
            <person name="Rokshar D.S."/>
            <person name="Rothfels C.J."/>
            <person name="Schneider L."/>
            <person name="Shu S."/>
            <person name="Stevenson D.W."/>
            <person name="Thummler F."/>
            <person name="Tillich M."/>
            <person name="Villarreal Aguilar J.C."/>
            <person name="Widiez T."/>
            <person name="Wong G.K."/>
            <person name="Wymore A."/>
            <person name="Zhang Y."/>
            <person name="Zimmer A.D."/>
            <person name="Quatrano R.S."/>
            <person name="Mayer K.F.X."/>
            <person name="Goodstein D."/>
            <person name="Casacuberta J.M."/>
            <person name="Vandepoele K."/>
            <person name="Reski R."/>
            <person name="Cuming A.C."/>
            <person name="Tuskan G.A."/>
            <person name="Maumus F."/>
            <person name="Salse J."/>
            <person name="Schmutz J."/>
            <person name="Rensing S.A."/>
        </authorList>
    </citation>
    <scope>NUCLEOTIDE SEQUENCE [LARGE SCALE GENOMIC DNA]</scope>
    <source>
        <strain evidence="14 15">cv. Gransden 2004</strain>
    </source>
</reference>
<dbReference type="AlphaFoldDB" id="A0A7I4BFD3"/>
<keyword evidence="10" id="KW-0961">Cell wall biogenesis/degradation</keyword>
<evidence type="ECO:0000256" key="6">
    <source>
        <dbReference type="ARBA" id="ARBA00022729"/>
    </source>
</evidence>
<dbReference type="FunCoup" id="A0A7I4BFD3">
    <property type="interactions" value="14"/>
</dbReference>
<organism evidence="14 15">
    <name type="scientific">Physcomitrium patens</name>
    <name type="common">Spreading-leaved earth moss</name>
    <name type="synonym">Physcomitrella patens</name>
    <dbReference type="NCBI Taxonomy" id="3218"/>
    <lineage>
        <taxon>Eukaryota</taxon>
        <taxon>Viridiplantae</taxon>
        <taxon>Streptophyta</taxon>
        <taxon>Embryophyta</taxon>
        <taxon>Bryophyta</taxon>
        <taxon>Bryophytina</taxon>
        <taxon>Bryopsida</taxon>
        <taxon>Funariidae</taxon>
        <taxon>Funariales</taxon>
        <taxon>Funariaceae</taxon>
        <taxon>Physcomitrium</taxon>
    </lineage>
</organism>
<evidence type="ECO:0000256" key="4">
    <source>
        <dbReference type="ARBA" id="ARBA00022512"/>
    </source>
</evidence>
<dbReference type="InterPro" id="IPR006626">
    <property type="entry name" value="PbH1"/>
</dbReference>
<dbReference type="InterPro" id="IPR011050">
    <property type="entry name" value="Pectin_lyase_fold/virulence"/>
</dbReference>
<protein>
    <recommendedName>
        <fullName evidence="3">endo-polygalacturonase</fullName>
        <ecNumber evidence="3">3.2.1.15</ecNumber>
    </recommendedName>
</protein>
<evidence type="ECO:0000256" key="11">
    <source>
        <dbReference type="ARBA" id="ARBA00034074"/>
    </source>
</evidence>
<dbReference type="PROSITE" id="PS51257">
    <property type="entry name" value="PROKAR_LIPOPROTEIN"/>
    <property type="match status" value="1"/>
</dbReference>
<dbReference type="InterPro" id="IPR012334">
    <property type="entry name" value="Pectin_lyas_fold"/>
</dbReference>
<dbReference type="Gene3D" id="2.160.20.10">
    <property type="entry name" value="Single-stranded right-handed beta-helix, Pectin lyase-like"/>
    <property type="match status" value="1"/>
</dbReference>
<evidence type="ECO:0000313" key="14">
    <source>
        <dbReference type="EnsemblPlants" id="Pp3c18_2210V3.3"/>
    </source>
</evidence>
<feature type="compositionally biased region" description="Basic residues" evidence="13">
    <location>
        <begin position="132"/>
        <end position="146"/>
    </location>
</feature>
<evidence type="ECO:0000256" key="10">
    <source>
        <dbReference type="ARBA" id="ARBA00023316"/>
    </source>
</evidence>
<dbReference type="Pfam" id="PF00295">
    <property type="entry name" value="Glyco_hydro_28"/>
    <property type="match status" value="1"/>
</dbReference>
<dbReference type="SMART" id="SM00710">
    <property type="entry name" value="PbH1"/>
    <property type="match status" value="5"/>
</dbReference>
<dbReference type="EC" id="3.2.1.15" evidence="3"/>
<evidence type="ECO:0000256" key="7">
    <source>
        <dbReference type="ARBA" id="ARBA00022737"/>
    </source>
</evidence>
<dbReference type="InParanoid" id="A0A7I4BFD3"/>
<dbReference type="FunFam" id="2.160.20.10:FF:000032">
    <property type="entry name" value="Pectin lyase-like superfamily protein"/>
    <property type="match status" value="1"/>
</dbReference>
<dbReference type="PANTHER" id="PTHR31375">
    <property type="match status" value="1"/>
</dbReference>
<keyword evidence="7" id="KW-0677">Repeat</keyword>
<keyword evidence="15" id="KW-1185">Reference proteome</keyword>
<dbReference type="GO" id="GO:0005975">
    <property type="term" value="P:carbohydrate metabolic process"/>
    <property type="evidence" value="ECO:0007669"/>
    <property type="project" value="InterPro"/>
</dbReference>
<comment type="catalytic activity">
    <reaction evidence="11">
        <text>(1,4-alpha-D-galacturonosyl)n+m + H2O = (1,4-alpha-D-galacturonosyl)n + (1,4-alpha-D-galacturonosyl)m.</text>
        <dbReference type="EC" id="3.2.1.15"/>
    </reaction>
</comment>
<keyword evidence="4" id="KW-0134">Cell wall</keyword>
<dbReference type="GO" id="GO:0004650">
    <property type="term" value="F:polygalacturonase activity"/>
    <property type="evidence" value="ECO:0007669"/>
    <property type="project" value="UniProtKB-EC"/>
</dbReference>
<comment type="subcellular location">
    <subcellularLocation>
        <location evidence="1">Secreted</location>
        <location evidence="1">Cell wall</location>
    </subcellularLocation>
</comment>
<reference evidence="14" key="3">
    <citation type="submission" date="2020-12" db="UniProtKB">
        <authorList>
            <consortium name="EnsemblPlants"/>
        </authorList>
    </citation>
    <scope>IDENTIFICATION</scope>
</reference>
<dbReference type="Proteomes" id="UP000006727">
    <property type="component" value="Chromosome 18"/>
</dbReference>
<keyword evidence="8 12" id="KW-0378">Hydrolase</keyword>
<keyword evidence="5" id="KW-0964">Secreted</keyword>
<keyword evidence="9 12" id="KW-0326">Glycosidase</keyword>
<sequence length="563" mass="61336">MVSALKDDCHHALPVPSAAISCTLQELIGDIPCSGTHHRNEFQSSDGHGITVEGAFHHQLLIGHAYGLPSQTCVPVRTVNLSLRKAPCTMEVRCEESCVRVRSWQETEEITMSRLGKRSSGFAFTSSEAHKAPHAKKPHEKKVPHHKRDAGWVEGAPGPSSHEGKACMGEGCTYDVMAFNAVGDGITDDTKAFQATWRAACQSESSVMVVPAYYVFVVGQITFKGPCKHNLTFQIEGVIIPPTDLAVWNKLSNKVQWIGFYKQVGMMLRGSGAINGLGEVWWSQPCKAADHGRQRCASPTALKFYGCINVSVRDITIQDSPQMHLKFDNCQQVEVFNVSILSPGWSPNTDGIHLQNTGYALLQNLVIAAGDDCISLQTGTTDVTIRDVVCGPGHGISIGGLGQGGSQACVSNITVQDVLIKDTQNGVRIKTWQGGSGVVQHVTFDTVTVVNVQNPIVINQFYCDAKECQNDTAAVLISDIAYSNIRGTYDQARCHAPVYFACSDTVPCRNIKVDNVELLPAQANFFTSRPFCWNSYGASDPLCYPPLCLIDDPFVEESDDYFC</sequence>
<evidence type="ECO:0000256" key="3">
    <source>
        <dbReference type="ARBA" id="ARBA00012736"/>
    </source>
</evidence>
<dbReference type="GO" id="GO:0071555">
    <property type="term" value="P:cell wall organization"/>
    <property type="evidence" value="ECO:0007669"/>
    <property type="project" value="UniProtKB-KW"/>
</dbReference>
<evidence type="ECO:0000256" key="2">
    <source>
        <dbReference type="ARBA" id="ARBA00008834"/>
    </source>
</evidence>
<dbReference type="InterPro" id="IPR000743">
    <property type="entry name" value="Glyco_hydro_28"/>
</dbReference>
<dbReference type="SUPFAM" id="SSF51126">
    <property type="entry name" value="Pectin lyase-like"/>
    <property type="match status" value="1"/>
</dbReference>
<evidence type="ECO:0000256" key="9">
    <source>
        <dbReference type="ARBA" id="ARBA00023295"/>
    </source>
</evidence>
<gene>
    <name evidence="14" type="primary">LOC112295298</name>
</gene>
<accession>A0A7I4BFD3</accession>
<dbReference type="EMBL" id="ABEU02000018">
    <property type="status" value="NOT_ANNOTATED_CDS"/>
    <property type="molecule type" value="Genomic_DNA"/>
</dbReference>
<keyword evidence="6" id="KW-0732">Signal</keyword>
<evidence type="ECO:0000313" key="15">
    <source>
        <dbReference type="Proteomes" id="UP000006727"/>
    </source>
</evidence>
<reference evidence="14 15" key="1">
    <citation type="journal article" date="2008" name="Science">
        <title>The Physcomitrella genome reveals evolutionary insights into the conquest of land by plants.</title>
        <authorList>
            <person name="Rensing S."/>
            <person name="Lang D."/>
            <person name="Zimmer A."/>
            <person name="Terry A."/>
            <person name="Salamov A."/>
            <person name="Shapiro H."/>
            <person name="Nishiyama T."/>
            <person name="Perroud P.-F."/>
            <person name="Lindquist E."/>
            <person name="Kamisugi Y."/>
            <person name="Tanahashi T."/>
            <person name="Sakakibara K."/>
            <person name="Fujita T."/>
            <person name="Oishi K."/>
            <person name="Shin-I T."/>
            <person name="Kuroki Y."/>
            <person name="Toyoda A."/>
            <person name="Suzuki Y."/>
            <person name="Hashimoto A."/>
            <person name="Yamaguchi K."/>
            <person name="Sugano A."/>
            <person name="Kohara Y."/>
            <person name="Fujiyama A."/>
            <person name="Anterola A."/>
            <person name="Aoki S."/>
            <person name="Ashton N."/>
            <person name="Barbazuk W.B."/>
            <person name="Barker E."/>
            <person name="Bennetzen J."/>
            <person name="Bezanilla M."/>
            <person name="Blankenship R."/>
            <person name="Cho S.H."/>
            <person name="Dutcher S."/>
            <person name="Estelle M."/>
            <person name="Fawcett J.A."/>
            <person name="Gundlach H."/>
            <person name="Hanada K."/>
            <person name="Heyl A."/>
            <person name="Hicks K.A."/>
            <person name="Hugh J."/>
            <person name="Lohr M."/>
            <person name="Mayer K."/>
            <person name="Melkozernov A."/>
            <person name="Murata T."/>
            <person name="Nelson D."/>
            <person name="Pils B."/>
            <person name="Prigge M."/>
            <person name="Reiss B."/>
            <person name="Renner T."/>
            <person name="Rombauts S."/>
            <person name="Rushton P."/>
            <person name="Sanderfoot A."/>
            <person name="Schween G."/>
            <person name="Shiu S.-H."/>
            <person name="Stueber K."/>
            <person name="Theodoulou F.L."/>
            <person name="Tu H."/>
            <person name="Van de Peer Y."/>
            <person name="Verrier P.J."/>
            <person name="Waters E."/>
            <person name="Wood A."/>
            <person name="Yang L."/>
            <person name="Cove D."/>
            <person name="Cuming A."/>
            <person name="Hasebe M."/>
            <person name="Lucas S."/>
            <person name="Mishler D.B."/>
            <person name="Reski R."/>
            <person name="Grigoriev I."/>
            <person name="Quatrano R.S."/>
            <person name="Boore J.L."/>
        </authorList>
    </citation>
    <scope>NUCLEOTIDE SEQUENCE [LARGE SCALE GENOMIC DNA]</scope>
    <source>
        <strain evidence="14 15">cv. Gransden 2004</strain>
    </source>
</reference>
<evidence type="ECO:0000256" key="8">
    <source>
        <dbReference type="ARBA" id="ARBA00022801"/>
    </source>
</evidence>
<evidence type="ECO:0000256" key="13">
    <source>
        <dbReference type="SAM" id="MobiDB-lite"/>
    </source>
</evidence>
<name>A0A7I4BFD3_PHYPA</name>